<reference evidence="2" key="1">
    <citation type="journal article" date="2023" name="Mol. Ecol. Resour.">
        <title>Chromosome-level genome assembly of a triploid poplar Populus alba 'Berolinensis'.</title>
        <authorList>
            <person name="Chen S."/>
            <person name="Yu Y."/>
            <person name="Wang X."/>
            <person name="Wang S."/>
            <person name="Zhang T."/>
            <person name="Zhou Y."/>
            <person name="He R."/>
            <person name="Meng N."/>
            <person name="Wang Y."/>
            <person name="Liu W."/>
            <person name="Liu Z."/>
            <person name="Liu J."/>
            <person name="Guo Q."/>
            <person name="Huang H."/>
            <person name="Sederoff R.R."/>
            <person name="Wang G."/>
            <person name="Qu G."/>
            <person name="Chen S."/>
        </authorList>
    </citation>
    <scope>NUCLEOTIDE SEQUENCE</scope>
    <source>
        <strain evidence="2">SC-2020</strain>
    </source>
</reference>
<evidence type="ECO:0000259" key="1">
    <source>
        <dbReference type="SMART" id="SM00597"/>
    </source>
</evidence>
<evidence type="ECO:0000313" key="2">
    <source>
        <dbReference type="EMBL" id="KAJ6979261.1"/>
    </source>
</evidence>
<feature type="domain" description="TTF-type" evidence="1">
    <location>
        <begin position="89"/>
        <end position="178"/>
    </location>
</feature>
<keyword evidence="3" id="KW-1185">Reference proteome</keyword>
<name>A0AAD6M5N8_9ROSI</name>
<dbReference type="InterPro" id="IPR006580">
    <property type="entry name" value="Znf_TTF"/>
</dbReference>
<sequence>MSLDKYFKRKSLEDEESIKASSHVTQSSSKKSHIEINPDTLLADPGLRRPIYEYHINDRDAIRRAYLQKGPCQPSHYDFPQKQFGNISTLRRFNPAWFGAYPTWLEYSIAKDAAFCLYCYLFKLKGGVDSFVGDGFSNWKKRERFDLHIGKSNSSHNTARIKCENLMNQGLPFRGHDECECSSNQGNYLELLHFLSRNNEAIKRVTFSEAPKHNKLTSPDIQKDITQAIAEEITNVIIKDLGESLFSILIDESRDISIKEQMAVVIRYVDNNGHIIERFLGIQHVSDTTASSLKAAIEALFSKHGLSISRLRGQGYDGASNMRGEFNGLLQLTLVAVTKKHNEVGDVFNFISSIINIVGASCKRMEVIREKQYARIIEGLENGEISSGRGLNQETSLRRYGDTRWGSHYITIIRLLAMFSSVLDVLEIIREDGMNSEQRTEAIVLTGIIESFNFVFMLHCLRRILAVTNELSQALQRKDQDIENAMSLLKTSKERFKLMRENDWESLLEEVSSFCIKHDIDILNMDDEYKLRGRSRRKSQGITNLHHFRYELFNNIIDIQLTELDDRFTETSMELLLCVACLSPNDSFSTFNKEKLIRLALFYPSEFSIVDLMVLGDQLDTYIIDLRGDDEFSSIEGIASLAEKMVKTKKNLIFPLVYMLIKLSLLLPVATATVERVFSAMHIVKSRLRNKMGDKWMNDSLVVYIEKDIFNKIDNEAIMKRFQNMKTRREQL</sequence>
<dbReference type="InterPro" id="IPR055298">
    <property type="entry name" value="AtLOH3-like"/>
</dbReference>
<dbReference type="EMBL" id="JAQIZT010000011">
    <property type="protein sequence ID" value="KAJ6979261.1"/>
    <property type="molecule type" value="Genomic_DNA"/>
</dbReference>
<dbReference type="InterPro" id="IPR025398">
    <property type="entry name" value="DUF4371"/>
</dbReference>
<gene>
    <name evidence="2" type="ORF">NC653_027423</name>
</gene>
<proteinExistence type="predicted"/>
<dbReference type="PANTHER" id="PTHR11697:SF230">
    <property type="entry name" value="ZINC FINGER, MYM DOMAIN CONTAINING 1"/>
    <property type="match status" value="1"/>
</dbReference>
<dbReference type="InterPro" id="IPR008906">
    <property type="entry name" value="HATC_C_dom"/>
</dbReference>
<accession>A0AAD6M5N8</accession>
<dbReference type="AlphaFoldDB" id="A0AAD6M5N8"/>
<dbReference type="Pfam" id="PF05699">
    <property type="entry name" value="Dimer_Tnp_hAT"/>
    <property type="match status" value="1"/>
</dbReference>
<comment type="caution">
    <text evidence="2">The sequence shown here is derived from an EMBL/GenBank/DDBJ whole genome shotgun (WGS) entry which is preliminary data.</text>
</comment>
<organism evidence="2 3">
    <name type="scientific">Populus alba x Populus x berolinensis</name>
    <dbReference type="NCBI Taxonomy" id="444605"/>
    <lineage>
        <taxon>Eukaryota</taxon>
        <taxon>Viridiplantae</taxon>
        <taxon>Streptophyta</taxon>
        <taxon>Embryophyta</taxon>
        <taxon>Tracheophyta</taxon>
        <taxon>Spermatophyta</taxon>
        <taxon>Magnoliopsida</taxon>
        <taxon>eudicotyledons</taxon>
        <taxon>Gunneridae</taxon>
        <taxon>Pentapetalae</taxon>
        <taxon>rosids</taxon>
        <taxon>fabids</taxon>
        <taxon>Malpighiales</taxon>
        <taxon>Salicaceae</taxon>
        <taxon>Saliceae</taxon>
        <taxon>Populus</taxon>
    </lineage>
</organism>
<dbReference type="Proteomes" id="UP001164929">
    <property type="component" value="Chromosome 11"/>
</dbReference>
<dbReference type="SMART" id="SM00597">
    <property type="entry name" value="ZnF_TTF"/>
    <property type="match status" value="1"/>
</dbReference>
<dbReference type="GO" id="GO:0046983">
    <property type="term" value="F:protein dimerization activity"/>
    <property type="evidence" value="ECO:0007669"/>
    <property type="project" value="InterPro"/>
</dbReference>
<dbReference type="Pfam" id="PF14291">
    <property type="entry name" value="DUF4371"/>
    <property type="match status" value="1"/>
</dbReference>
<dbReference type="PANTHER" id="PTHR11697">
    <property type="entry name" value="GENERAL TRANSCRIPTION FACTOR 2-RELATED ZINC FINGER PROTEIN"/>
    <property type="match status" value="1"/>
</dbReference>
<evidence type="ECO:0000313" key="3">
    <source>
        <dbReference type="Proteomes" id="UP001164929"/>
    </source>
</evidence>
<dbReference type="SUPFAM" id="SSF53098">
    <property type="entry name" value="Ribonuclease H-like"/>
    <property type="match status" value="1"/>
</dbReference>
<protein>
    <submittedName>
        <fullName evidence="2">Zinc finger MYM-type protein 1-like</fullName>
    </submittedName>
</protein>
<dbReference type="InterPro" id="IPR012337">
    <property type="entry name" value="RNaseH-like_sf"/>
</dbReference>